<evidence type="ECO:0000313" key="1">
    <source>
        <dbReference type="EMBL" id="VEL34042.1"/>
    </source>
</evidence>
<name>A0A3S5CSY3_9PLAT</name>
<evidence type="ECO:0000313" key="2">
    <source>
        <dbReference type="Proteomes" id="UP000784294"/>
    </source>
</evidence>
<proteinExistence type="predicted"/>
<reference evidence="1" key="1">
    <citation type="submission" date="2018-11" db="EMBL/GenBank/DDBJ databases">
        <authorList>
            <consortium name="Pathogen Informatics"/>
        </authorList>
    </citation>
    <scope>NUCLEOTIDE SEQUENCE</scope>
</reference>
<keyword evidence="2" id="KW-1185">Reference proteome</keyword>
<accession>A0A3S5CSY3</accession>
<gene>
    <name evidence="1" type="ORF">PXEA_LOCUS27482</name>
</gene>
<dbReference type="EMBL" id="CAAALY010246875">
    <property type="protein sequence ID" value="VEL34042.1"/>
    <property type="molecule type" value="Genomic_DNA"/>
</dbReference>
<comment type="caution">
    <text evidence="1">The sequence shown here is derived from an EMBL/GenBank/DDBJ whole genome shotgun (WGS) entry which is preliminary data.</text>
</comment>
<dbReference type="AlphaFoldDB" id="A0A3S5CSY3"/>
<protein>
    <submittedName>
        <fullName evidence="1">Uncharacterized protein</fullName>
    </submittedName>
</protein>
<organism evidence="1 2">
    <name type="scientific">Protopolystoma xenopodis</name>
    <dbReference type="NCBI Taxonomy" id="117903"/>
    <lineage>
        <taxon>Eukaryota</taxon>
        <taxon>Metazoa</taxon>
        <taxon>Spiralia</taxon>
        <taxon>Lophotrochozoa</taxon>
        <taxon>Platyhelminthes</taxon>
        <taxon>Monogenea</taxon>
        <taxon>Polyopisthocotylea</taxon>
        <taxon>Polystomatidea</taxon>
        <taxon>Polystomatidae</taxon>
        <taxon>Protopolystoma</taxon>
    </lineage>
</organism>
<sequence length="114" mass="12559">MLPSSQSELRLFTVPIDRYELLGLSTNQAAAQTGRTGGPDRLRFAPACSHSLRTDLTAHAEPDTKPSLAVRLCLPSRGSPSHENAAKALLEKLCQHLPLHQRLGGRDERIREVR</sequence>
<dbReference type="Proteomes" id="UP000784294">
    <property type="component" value="Unassembled WGS sequence"/>
</dbReference>